<organism evidence="9 10">
    <name type="scientific">Salinisphaera dokdonensis CL-ES53</name>
    <dbReference type="NCBI Taxonomy" id="1304272"/>
    <lineage>
        <taxon>Bacteria</taxon>
        <taxon>Pseudomonadati</taxon>
        <taxon>Pseudomonadota</taxon>
        <taxon>Gammaproteobacteria</taxon>
        <taxon>Salinisphaerales</taxon>
        <taxon>Salinisphaeraceae</taxon>
        <taxon>Salinisphaera</taxon>
    </lineage>
</organism>
<dbReference type="PANTHER" id="PTHR44936">
    <property type="entry name" value="SENSOR PROTEIN CREC"/>
    <property type="match status" value="1"/>
</dbReference>
<evidence type="ECO:0000256" key="2">
    <source>
        <dbReference type="ARBA" id="ARBA00012438"/>
    </source>
</evidence>
<keyword evidence="10" id="KW-1185">Reference proteome</keyword>
<accession>A0ABV2AX39</accession>
<reference evidence="9 10" key="1">
    <citation type="submission" date="2013-03" db="EMBL/GenBank/DDBJ databases">
        <title>Salinisphaera dokdonensis CL-ES53 Genome Sequencing.</title>
        <authorList>
            <person name="Li C."/>
            <person name="Lai Q."/>
            <person name="Shao Z."/>
        </authorList>
    </citation>
    <scope>NUCLEOTIDE SEQUENCE [LARGE SCALE GENOMIC DNA]</scope>
    <source>
        <strain evidence="9 10">CL-ES53</strain>
    </source>
</reference>
<dbReference type="InterPro" id="IPR036097">
    <property type="entry name" value="HisK_dim/P_sf"/>
</dbReference>
<feature type="transmembrane region" description="Helical" evidence="7">
    <location>
        <begin position="123"/>
        <end position="141"/>
    </location>
</feature>
<gene>
    <name evidence="9" type="ORF">SADO_03150</name>
</gene>
<dbReference type="Pfam" id="PF25323">
    <property type="entry name" value="6TM_PilS"/>
    <property type="match status" value="1"/>
</dbReference>
<evidence type="ECO:0000313" key="9">
    <source>
        <dbReference type="EMBL" id="MES1928219.1"/>
    </source>
</evidence>
<dbReference type="PANTHER" id="PTHR44936:SF10">
    <property type="entry name" value="SENSOR PROTEIN RSTB"/>
    <property type="match status" value="1"/>
</dbReference>
<comment type="caution">
    <text evidence="9">The sequence shown here is derived from an EMBL/GenBank/DDBJ whole genome shotgun (WGS) entry which is preliminary data.</text>
</comment>
<dbReference type="InterPro" id="IPR004358">
    <property type="entry name" value="Sig_transdc_His_kin-like_C"/>
</dbReference>
<dbReference type="Gene3D" id="1.10.287.130">
    <property type="match status" value="1"/>
</dbReference>
<evidence type="ECO:0000256" key="3">
    <source>
        <dbReference type="ARBA" id="ARBA00022679"/>
    </source>
</evidence>
<dbReference type="SUPFAM" id="SSF47384">
    <property type="entry name" value="Homodimeric domain of signal transducing histidine kinase"/>
    <property type="match status" value="1"/>
</dbReference>
<dbReference type="EC" id="2.7.13.3" evidence="2"/>
<evidence type="ECO:0000313" key="10">
    <source>
        <dbReference type="Proteomes" id="UP001460888"/>
    </source>
</evidence>
<dbReference type="InterPro" id="IPR036890">
    <property type="entry name" value="HATPase_C_sf"/>
</dbReference>
<dbReference type="PRINTS" id="PR00344">
    <property type="entry name" value="BCTRLSENSOR"/>
</dbReference>
<evidence type="ECO:0000256" key="6">
    <source>
        <dbReference type="ARBA" id="ARBA00022840"/>
    </source>
</evidence>
<evidence type="ECO:0000259" key="8">
    <source>
        <dbReference type="PROSITE" id="PS50109"/>
    </source>
</evidence>
<name>A0ABV2AX39_9GAMM</name>
<dbReference type="InterPro" id="IPR005467">
    <property type="entry name" value="His_kinase_dom"/>
</dbReference>
<sequence>MQAVSRLTPVKLLTWLHRLRWGAVVFVLAAIATAALTPGVETRSGPLLASITVLAAINALIGWSLRRPRPATEAELFAHLVFDTLALSALLYWAGGSSSPFVSLYLVPIAIAAASLPRALAWLIALVAASAYTALLLQFLVPPHAMHGGFTMHVLGMWATFMVSAALLVIFVTGMAATVRRRDLALAEAREQMLRNEQITSLGALAAGAAHELGTPLSTMAVVVSELREAYADDLALRPDLELLDQQIGLCKLQITQLLGAAEQPDRDAETQPVDLAVWLRAIIERWRVMRPEIQARLDLGPALDSAPITDRTALSQSLINLLNNAADASLVNGSARVAVSATREHDVLQVTIDDEGLGIAEHDTARAGRLRFSTKPDGQGLGLILSHVSLERVGGEVSLRRRDGRGTRTLVSLPLDAGTTPE</sequence>
<evidence type="ECO:0000256" key="4">
    <source>
        <dbReference type="ARBA" id="ARBA00022741"/>
    </source>
</evidence>
<dbReference type="Proteomes" id="UP001460888">
    <property type="component" value="Unassembled WGS sequence"/>
</dbReference>
<evidence type="ECO:0000256" key="7">
    <source>
        <dbReference type="SAM" id="Phobius"/>
    </source>
</evidence>
<dbReference type="Gene3D" id="3.30.565.10">
    <property type="entry name" value="Histidine kinase-like ATPase, C-terminal domain"/>
    <property type="match status" value="1"/>
</dbReference>
<dbReference type="SMART" id="SM00387">
    <property type="entry name" value="HATPase_c"/>
    <property type="match status" value="1"/>
</dbReference>
<keyword evidence="6" id="KW-0067">ATP-binding</keyword>
<feature type="transmembrane region" description="Helical" evidence="7">
    <location>
        <begin position="21"/>
        <end position="40"/>
    </location>
</feature>
<dbReference type="SUPFAM" id="SSF55874">
    <property type="entry name" value="ATPase domain of HSP90 chaperone/DNA topoisomerase II/histidine kinase"/>
    <property type="match status" value="1"/>
</dbReference>
<dbReference type="Pfam" id="PF02518">
    <property type="entry name" value="HATPase_c"/>
    <property type="match status" value="1"/>
</dbReference>
<keyword evidence="4" id="KW-0547">Nucleotide-binding</keyword>
<dbReference type="RefSeq" id="WP_353109158.1">
    <property type="nucleotide sequence ID" value="NZ_APND01000001.1"/>
</dbReference>
<dbReference type="InterPro" id="IPR003594">
    <property type="entry name" value="HATPase_dom"/>
</dbReference>
<dbReference type="PROSITE" id="PS50109">
    <property type="entry name" value="HIS_KIN"/>
    <property type="match status" value="1"/>
</dbReference>
<dbReference type="EMBL" id="APND01000001">
    <property type="protein sequence ID" value="MES1928219.1"/>
    <property type="molecule type" value="Genomic_DNA"/>
</dbReference>
<evidence type="ECO:0000256" key="5">
    <source>
        <dbReference type="ARBA" id="ARBA00022777"/>
    </source>
</evidence>
<evidence type="ECO:0000256" key="1">
    <source>
        <dbReference type="ARBA" id="ARBA00000085"/>
    </source>
</evidence>
<protein>
    <recommendedName>
        <fullName evidence="2">histidine kinase</fullName>
        <ecNumber evidence="2">2.7.13.3</ecNumber>
    </recommendedName>
</protein>
<dbReference type="InterPro" id="IPR050980">
    <property type="entry name" value="2C_sensor_his_kinase"/>
</dbReference>
<keyword evidence="7" id="KW-0472">Membrane</keyword>
<comment type="catalytic activity">
    <reaction evidence="1">
        <text>ATP + protein L-histidine = ADP + protein N-phospho-L-histidine.</text>
        <dbReference type="EC" id="2.7.13.3"/>
    </reaction>
</comment>
<keyword evidence="7" id="KW-0812">Transmembrane</keyword>
<keyword evidence="3" id="KW-0808">Transferase</keyword>
<feature type="domain" description="Histidine kinase" evidence="8">
    <location>
        <begin position="208"/>
        <end position="418"/>
    </location>
</feature>
<keyword evidence="7" id="KW-1133">Transmembrane helix</keyword>
<dbReference type="GO" id="GO:0016301">
    <property type="term" value="F:kinase activity"/>
    <property type="evidence" value="ECO:0007669"/>
    <property type="project" value="UniProtKB-KW"/>
</dbReference>
<proteinExistence type="predicted"/>
<feature type="transmembrane region" description="Helical" evidence="7">
    <location>
        <begin position="153"/>
        <end position="172"/>
    </location>
</feature>
<feature type="transmembrane region" description="Helical" evidence="7">
    <location>
        <begin position="46"/>
        <end position="65"/>
    </location>
</feature>
<keyword evidence="5 9" id="KW-0418">Kinase</keyword>